<name>A0ABQ5KFW2_9EUKA</name>
<dbReference type="InterPro" id="IPR044731">
    <property type="entry name" value="BDH-like"/>
</dbReference>
<feature type="domain" description="Fe-containing alcohol dehydrogenase-like C-terminal" evidence="1">
    <location>
        <begin position="49"/>
        <end position="229"/>
    </location>
</feature>
<dbReference type="EMBL" id="BQXS01013854">
    <property type="protein sequence ID" value="GKT29785.1"/>
    <property type="molecule type" value="Genomic_DNA"/>
</dbReference>
<dbReference type="Gene3D" id="1.20.1090.10">
    <property type="entry name" value="Dehydroquinate synthase-like - alpha domain"/>
    <property type="match status" value="1"/>
</dbReference>
<sequence length="265" mass="28895">SASEQDPSFVISNIAKDLKFGRPLPPLGFPVASLVDPEFQKTVPRHHVAHGAIDALVHTIDTYFGAYTDIDDKTSKVAVAPASIMEGIFHGLVETADKILGDTSSVFDYHARADLCWLCSAALNGIPQCGAGGDWTVHMIEHACSAAIHKMTHAAGLAVLVPSWIRFVEKHAPTKGAKLILARFLKNCLGVDTVEEGVKEWRGMLKRWGVAVEMGELIKNLGWTKSHEEFVKEVAAIYMKMPISGMFPAMKPEFAEEIIRGSFGL</sequence>
<dbReference type="SUPFAM" id="SSF56796">
    <property type="entry name" value="Dehydroquinate synthase-like"/>
    <property type="match status" value="1"/>
</dbReference>
<proteinExistence type="predicted"/>
<feature type="non-terminal residue" evidence="2">
    <location>
        <position position="1"/>
    </location>
</feature>
<dbReference type="Proteomes" id="UP001057375">
    <property type="component" value="Unassembled WGS sequence"/>
</dbReference>
<organism evidence="2 3">
    <name type="scientific">Aduncisulcus paluster</name>
    <dbReference type="NCBI Taxonomy" id="2918883"/>
    <lineage>
        <taxon>Eukaryota</taxon>
        <taxon>Metamonada</taxon>
        <taxon>Carpediemonas-like organisms</taxon>
        <taxon>Aduncisulcus</taxon>
    </lineage>
</organism>
<keyword evidence="3" id="KW-1185">Reference proteome</keyword>
<comment type="caution">
    <text evidence="2">The sequence shown here is derived from an EMBL/GenBank/DDBJ whole genome shotgun (WGS) entry which is preliminary data.</text>
</comment>
<evidence type="ECO:0000313" key="2">
    <source>
        <dbReference type="EMBL" id="GKT29785.1"/>
    </source>
</evidence>
<evidence type="ECO:0000313" key="3">
    <source>
        <dbReference type="Proteomes" id="UP001057375"/>
    </source>
</evidence>
<reference evidence="2" key="1">
    <citation type="submission" date="2022-03" db="EMBL/GenBank/DDBJ databases">
        <title>Draft genome sequence of Aduncisulcus paluster, a free-living microaerophilic Fornicata.</title>
        <authorList>
            <person name="Yuyama I."/>
            <person name="Kume K."/>
            <person name="Tamura T."/>
            <person name="Inagaki Y."/>
            <person name="Hashimoto T."/>
        </authorList>
    </citation>
    <scope>NUCLEOTIDE SEQUENCE</scope>
    <source>
        <strain evidence="2">NY0171</strain>
    </source>
</reference>
<dbReference type="PANTHER" id="PTHR43633:SF1">
    <property type="entry name" value="ALCOHOL DEHYDROGENASE YQHD"/>
    <property type="match status" value="1"/>
</dbReference>
<gene>
    <name evidence="2" type="ORF">ADUPG1_014197</name>
</gene>
<evidence type="ECO:0000259" key="1">
    <source>
        <dbReference type="Pfam" id="PF25137"/>
    </source>
</evidence>
<dbReference type="Pfam" id="PF25137">
    <property type="entry name" value="ADH_Fe_C"/>
    <property type="match status" value="1"/>
</dbReference>
<dbReference type="PANTHER" id="PTHR43633">
    <property type="entry name" value="ALCOHOL DEHYDROGENASE YQHD"/>
    <property type="match status" value="1"/>
</dbReference>
<accession>A0ABQ5KFW2</accession>
<protein>
    <submittedName>
        <fullName evidence="2">Butanol dehydrogenase-like protein</fullName>
    </submittedName>
</protein>
<dbReference type="InterPro" id="IPR056798">
    <property type="entry name" value="ADH_Fe_C"/>
</dbReference>